<evidence type="ECO:0000256" key="3">
    <source>
        <dbReference type="ARBA" id="ARBA00022741"/>
    </source>
</evidence>
<name>A0A644THP3_9ZZZZ</name>
<dbReference type="PANTHER" id="PTHR11476">
    <property type="entry name" value="HISTIDYL-TRNA SYNTHETASE"/>
    <property type="match status" value="1"/>
</dbReference>
<dbReference type="SUPFAM" id="SSF55681">
    <property type="entry name" value="Class II aaRS and biotin synthetases"/>
    <property type="match status" value="1"/>
</dbReference>
<dbReference type="Gene3D" id="3.40.50.800">
    <property type="entry name" value="Anticodon-binding domain"/>
    <property type="match status" value="1"/>
</dbReference>
<protein>
    <recommendedName>
        <fullName evidence="2">histidine--tRNA ligase</fullName>
        <ecNumber evidence="2">6.1.1.21</ecNumber>
    </recommendedName>
</protein>
<evidence type="ECO:0000256" key="4">
    <source>
        <dbReference type="ARBA" id="ARBA00022840"/>
    </source>
</evidence>
<dbReference type="PANTHER" id="PTHR11476:SF7">
    <property type="entry name" value="HISTIDINE--TRNA LIGASE"/>
    <property type="match status" value="1"/>
</dbReference>
<dbReference type="GO" id="GO:0005524">
    <property type="term" value="F:ATP binding"/>
    <property type="evidence" value="ECO:0007669"/>
    <property type="project" value="UniProtKB-KW"/>
</dbReference>
<keyword evidence="8" id="KW-0436">Ligase</keyword>
<comment type="caution">
    <text evidence="8">The sequence shown here is derived from an EMBL/GenBank/DDBJ whole genome shotgun (WGS) entry which is preliminary data.</text>
</comment>
<dbReference type="Gene3D" id="3.30.930.10">
    <property type="entry name" value="Bira Bifunctional Protein, Domain 2"/>
    <property type="match status" value="1"/>
</dbReference>
<dbReference type="EMBL" id="VSSQ01000032">
    <property type="protein sequence ID" value="MPL66443.1"/>
    <property type="molecule type" value="Genomic_DNA"/>
</dbReference>
<keyword evidence="4" id="KW-0067">ATP-binding</keyword>
<keyword evidence="5" id="KW-0648">Protein biosynthesis</keyword>
<proteinExistence type="inferred from homology"/>
<gene>
    <name evidence="8" type="primary">hisS_6</name>
    <name evidence="8" type="ORF">SDC9_12118</name>
</gene>
<dbReference type="AlphaFoldDB" id="A0A644THP3"/>
<evidence type="ECO:0000256" key="5">
    <source>
        <dbReference type="ARBA" id="ARBA00022917"/>
    </source>
</evidence>
<dbReference type="InterPro" id="IPR004154">
    <property type="entry name" value="Anticodon-bd"/>
</dbReference>
<sequence length="439" mass="49117">MPDIIEPRVLKGFRDYLPDAEQARNSLLSRLESVFRSFGFVPIDTPALEYAEILLGKGGGETDKQVYRFTDNGGREVALRFDLTVPFARFMAEHVEELYLPFRRYHMAKVWRGENTQRGRYREFMQCDFDIVGTDSASADADILLVIAQAIRALEAGKARIRVNHRALFNRFLARAGCLDKSVSILRSVDKIEKIGTGKTRELLTAEVGSGIADEILSFIEPGRDFETTLEKMASFCDKNDDEAMAAKQRLRDVYEIALAAGAAESLYLDPSITRGLDYYTGVVFETFLDDLPSIGSVCSGGRYNELAGLYTTRSLPGVGASVGLDRLLSAMEALKRPLRRDSLPRLLLANLGEAPESELHRIATALRFRGLSCEVYPEAKKLLNQYSFAQKKSIPFALLMDASSMGRQIYPLRDLERRSTREFSSLDELAEFLKAAKA</sequence>
<feature type="domain" description="Aminoacyl-transfer RNA synthetases class-II family profile" evidence="7">
    <location>
        <begin position="1"/>
        <end position="345"/>
    </location>
</feature>
<evidence type="ECO:0000259" key="7">
    <source>
        <dbReference type="PROSITE" id="PS50862"/>
    </source>
</evidence>
<dbReference type="SUPFAM" id="SSF52954">
    <property type="entry name" value="Class II aaRS ABD-related"/>
    <property type="match status" value="1"/>
</dbReference>
<dbReference type="PROSITE" id="PS50862">
    <property type="entry name" value="AA_TRNA_LIGASE_II"/>
    <property type="match status" value="1"/>
</dbReference>
<dbReference type="InterPro" id="IPR004516">
    <property type="entry name" value="HisRS/HisZ"/>
</dbReference>
<evidence type="ECO:0000256" key="6">
    <source>
        <dbReference type="ARBA" id="ARBA00047639"/>
    </source>
</evidence>
<dbReference type="PIRSF" id="PIRSF001549">
    <property type="entry name" value="His-tRNA_synth"/>
    <property type="match status" value="1"/>
</dbReference>
<dbReference type="Pfam" id="PF03129">
    <property type="entry name" value="HGTP_anticodon"/>
    <property type="match status" value="1"/>
</dbReference>
<dbReference type="NCBIfam" id="TIGR00442">
    <property type="entry name" value="hisS"/>
    <property type="match status" value="1"/>
</dbReference>
<dbReference type="InterPro" id="IPR045864">
    <property type="entry name" value="aa-tRNA-synth_II/BPL/LPL"/>
</dbReference>
<keyword evidence="3" id="KW-0547">Nucleotide-binding</keyword>
<dbReference type="CDD" id="cd00773">
    <property type="entry name" value="HisRS-like_core"/>
    <property type="match status" value="1"/>
</dbReference>
<dbReference type="GO" id="GO:0004821">
    <property type="term" value="F:histidine-tRNA ligase activity"/>
    <property type="evidence" value="ECO:0007669"/>
    <property type="project" value="UniProtKB-EC"/>
</dbReference>
<organism evidence="8">
    <name type="scientific">bioreactor metagenome</name>
    <dbReference type="NCBI Taxonomy" id="1076179"/>
    <lineage>
        <taxon>unclassified sequences</taxon>
        <taxon>metagenomes</taxon>
        <taxon>ecological metagenomes</taxon>
    </lineage>
</organism>
<accession>A0A644THP3</accession>
<evidence type="ECO:0000256" key="1">
    <source>
        <dbReference type="ARBA" id="ARBA00008226"/>
    </source>
</evidence>
<reference evidence="8" key="1">
    <citation type="submission" date="2019-08" db="EMBL/GenBank/DDBJ databases">
        <authorList>
            <person name="Kucharzyk K."/>
            <person name="Murdoch R.W."/>
            <person name="Higgins S."/>
            <person name="Loffler F."/>
        </authorList>
    </citation>
    <scope>NUCLEOTIDE SEQUENCE</scope>
</reference>
<dbReference type="GO" id="GO:0006427">
    <property type="term" value="P:histidyl-tRNA aminoacylation"/>
    <property type="evidence" value="ECO:0007669"/>
    <property type="project" value="InterPro"/>
</dbReference>
<comment type="similarity">
    <text evidence="1">Belongs to the class-II aminoacyl-tRNA synthetase family.</text>
</comment>
<comment type="catalytic activity">
    <reaction evidence="6">
        <text>tRNA(His) + L-histidine + ATP = L-histidyl-tRNA(His) + AMP + diphosphate + H(+)</text>
        <dbReference type="Rhea" id="RHEA:17313"/>
        <dbReference type="Rhea" id="RHEA-COMP:9665"/>
        <dbReference type="Rhea" id="RHEA-COMP:9689"/>
        <dbReference type="ChEBI" id="CHEBI:15378"/>
        <dbReference type="ChEBI" id="CHEBI:30616"/>
        <dbReference type="ChEBI" id="CHEBI:33019"/>
        <dbReference type="ChEBI" id="CHEBI:57595"/>
        <dbReference type="ChEBI" id="CHEBI:78442"/>
        <dbReference type="ChEBI" id="CHEBI:78527"/>
        <dbReference type="ChEBI" id="CHEBI:456215"/>
        <dbReference type="EC" id="6.1.1.21"/>
    </reaction>
</comment>
<dbReference type="InterPro" id="IPR036621">
    <property type="entry name" value="Anticodon-bd_dom_sf"/>
</dbReference>
<evidence type="ECO:0000256" key="2">
    <source>
        <dbReference type="ARBA" id="ARBA00012815"/>
    </source>
</evidence>
<dbReference type="GO" id="GO:0005737">
    <property type="term" value="C:cytoplasm"/>
    <property type="evidence" value="ECO:0007669"/>
    <property type="project" value="InterPro"/>
</dbReference>
<dbReference type="InterPro" id="IPR015807">
    <property type="entry name" value="His-tRNA-ligase"/>
</dbReference>
<dbReference type="EC" id="6.1.1.21" evidence="2"/>
<dbReference type="InterPro" id="IPR006195">
    <property type="entry name" value="aa-tRNA-synth_II"/>
</dbReference>
<evidence type="ECO:0000313" key="8">
    <source>
        <dbReference type="EMBL" id="MPL66443.1"/>
    </source>
</evidence>
<dbReference type="Pfam" id="PF13393">
    <property type="entry name" value="tRNA-synt_His"/>
    <property type="match status" value="1"/>
</dbReference>
<dbReference type="HAMAP" id="MF_00127">
    <property type="entry name" value="His_tRNA_synth"/>
    <property type="match status" value="1"/>
</dbReference>
<dbReference type="InterPro" id="IPR041715">
    <property type="entry name" value="HisRS-like_core"/>
</dbReference>